<accession>A0ABV5URS3</accession>
<organism evidence="1 2">
    <name type="scientific">Arthrobacter methylotrophus</name>
    <dbReference type="NCBI Taxonomy" id="121291"/>
    <lineage>
        <taxon>Bacteria</taxon>
        <taxon>Bacillati</taxon>
        <taxon>Actinomycetota</taxon>
        <taxon>Actinomycetes</taxon>
        <taxon>Micrococcales</taxon>
        <taxon>Micrococcaceae</taxon>
        <taxon>Arthrobacter</taxon>
    </lineage>
</organism>
<comment type="caution">
    <text evidence="1">The sequence shown here is derived from an EMBL/GenBank/DDBJ whole genome shotgun (WGS) entry which is preliminary data.</text>
</comment>
<dbReference type="Proteomes" id="UP001589536">
    <property type="component" value="Unassembled WGS sequence"/>
</dbReference>
<proteinExistence type="predicted"/>
<evidence type="ECO:0000313" key="1">
    <source>
        <dbReference type="EMBL" id="MFB9714327.1"/>
    </source>
</evidence>
<evidence type="ECO:0000313" key="2">
    <source>
        <dbReference type="Proteomes" id="UP001589536"/>
    </source>
</evidence>
<dbReference type="RefSeq" id="WP_345044457.1">
    <property type="nucleotide sequence ID" value="NZ_BAABED010000001.1"/>
</dbReference>
<gene>
    <name evidence="1" type="ORF">ACFFPI_09350</name>
</gene>
<name>A0ABV5URS3_9MICC</name>
<dbReference type="EMBL" id="JBHMBH010000019">
    <property type="protein sequence ID" value="MFB9714327.1"/>
    <property type="molecule type" value="Genomic_DNA"/>
</dbReference>
<protein>
    <submittedName>
        <fullName evidence="1">Uncharacterized protein</fullName>
    </submittedName>
</protein>
<keyword evidence="2" id="KW-1185">Reference proteome</keyword>
<sequence length="153" mass="18212">MSTLTDTFMHRRPVRHRITVLDTDTDIHYFSHTTDNYPDSNGMYRRQRKDYTRDNIVLRGSYFIEELDEDGDREGRFYVLTPEEFREQFTEHEDPYFEYGVQFVPRPRDIVSHGGDLKNAREALKAMPVLAESGEYAIVRRLVTEPGPWERFD</sequence>
<reference evidence="1 2" key="1">
    <citation type="submission" date="2024-09" db="EMBL/GenBank/DDBJ databases">
        <authorList>
            <person name="Sun Q."/>
            <person name="Mori K."/>
        </authorList>
    </citation>
    <scope>NUCLEOTIDE SEQUENCE [LARGE SCALE GENOMIC DNA]</scope>
    <source>
        <strain evidence="1 2">JCM 13519</strain>
    </source>
</reference>